<dbReference type="RefSeq" id="WP_139077601.1">
    <property type="nucleotide sequence ID" value="NZ_VDFU01000016.1"/>
</dbReference>
<comment type="caution">
    <text evidence="2">The sequence shown here is derived from an EMBL/GenBank/DDBJ whole genome shotgun (WGS) entry which is preliminary data.</text>
</comment>
<reference evidence="2 3" key="1">
    <citation type="submission" date="2019-06" db="EMBL/GenBank/DDBJ databases">
        <title>YIM 131921 draft genome.</title>
        <authorList>
            <person name="Jiang L."/>
        </authorList>
    </citation>
    <scope>NUCLEOTIDE SEQUENCE [LARGE SCALE GENOMIC DNA]</scope>
    <source>
        <strain evidence="2 3">YIM 131921</strain>
    </source>
</reference>
<dbReference type="GO" id="GO:0071111">
    <property type="term" value="F:cyclic-guanylate-specific phosphodiesterase activity"/>
    <property type="evidence" value="ECO:0007669"/>
    <property type="project" value="InterPro"/>
</dbReference>
<dbReference type="PANTHER" id="PTHR33121">
    <property type="entry name" value="CYCLIC DI-GMP PHOSPHODIESTERASE PDEF"/>
    <property type="match status" value="1"/>
</dbReference>
<dbReference type="Pfam" id="PF01590">
    <property type="entry name" value="GAF"/>
    <property type="match status" value="1"/>
</dbReference>
<name>A0A5C4MRK1_9RHOB</name>
<evidence type="ECO:0000313" key="2">
    <source>
        <dbReference type="EMBL" id="TNC48577.1"/>
    </source>
</evidence>
<protein>
    <submittedName>
        <fullName evidence="2">EAL domain-containing protein</fullName>
    </submittedName>
</protein>
<dbReference type="InterPro" id="IPR050706">
    <property type="entry name" value="Cyclic-di-GMP_PDE-like"/>
</dbReference>
<dbReference type="SUPFAM" id="SSF141868">
    <property type="entry name" value="EAL domain-like"/>
    <property type="match status" value="1"/>
</dbReference>
<sequence>MNGLLSAARTGEPTDIIDSALETVRRHLGMEVAYLSEFVDGQTVFRAVSAPGLEGMIKPGDSRAISEVYCKHIIEGRLPRVIRDTREEPLAMAMPITAAVPIGSHVSVPIHRADGSVYGMFCCLSPRPNATLGPRDLHVMELFASISAEQVNTSLARRSRLDAIMAATEAAMVPDGFDVVYQPIIDLEAMLPRGFEALCRFRSVPYRSPDKWFAEAAEVGLAETLECAVAERALRAVGHIPAFAYVSINASPATVESGALARMLAERDVSRIVLEVTEQAVVSDYDRILRQLDVLRGRGMRIAVDDAGAGYAGLQQILRLRPDLIKLDMSLTRDLDADHARASLVEAMTGFARKTGAVVVAEGIETEAELAALRRLGVECGQGYLLGRPESLEQATARARAAALLEPAF</sequence>
<dbReference type="InterPro" id="IPR001633">
    <property type="entry name" value="EAL_dom"/>
</dbReference>
<dbReference type="SMART" id="SM00052">
    <property type="entry name" value="EAL"/>
    <property type="match status" value="1"/>
</dbReference>
<dbReference type="Gene3D" id="3.20.20.450">
    <property type="entry name" value="EAL domain"/>
    <property type="match status" value="1"/>
</dbReference>
<keyword evidence="3" id="KW-1185">Reference proteome</keyword>
<dbReference type="Proteomes" id="UP000305887">
    <property type="component" value="Unassembled WGS sequence"/>
</dbReference>
<proteinExistence type="predicted"/>
<dbReference type="SMART" id="SM00065">
    <property type="entry name" value="GAF"/>
    <property type="match status" value="1"/>
</dbReference>
<dbReference type="OrthoDB" id="9814202at2"/>
<dbReference type="AlphaFoldDB" id="A0A5C4MRK1"/>
<evidence type="ECO:0000259" key="1">
    <source>
        <dbReference type="PROSITE" id="PS50883"/>
    </source>
</evidence>
<accession>A0A5C4MRK1</accession>
<evidence type="ECO:0000313" key="3">
    <source>
        <dbReference type="Proteomes" id="UP000305887"/>
    </source>
</evidence>
<dbReference type="InterPro" id="IPR003018">
    <property type="entry name" value="GAF"/>
</dbReference>
<dbReference type="CDD" id="cd01948">
    <property type="entry name" value="EAL"/>
    <property type="match status" value="1"/>
</dbReference>
<organism evidence="2 3">
    <name type="scientific">Rubellimicrobium rubrum</name>
    <dbReference type="NCBI Taxonomy" id="2585369"/>
    <lineage>
        <taxon>Bacteria</taxon>
        <taxon>Pseudomonadati</taxon>
        <taxon>Pseudomonadota</taxon>
        <taxon>Alphaproteobacteria</taxon>
        <taxon>Rhodobacterales</taxon>
        <taxon>Roseobacteraceae</taxon>
        <taxon>Rubellimicrobium</taxon>
    </lineage>
</organism>
<dbReference type="InterPro" id="IPR029016">
    <property type="entry name" value="GAF-like_dom_sf"/>
</dbReference>
<dbReference type="Gene3D" id="3.30.450.40">
    <property type="match status" value="1"/>
</dbReference>
<gene>
    <name evidence="2" type="ORF">FHG66_13610</name>
</gene>
<dbReference type="PANTHER" id="PTHR33121:SF70">
    <property type="entry name" value="SIGNALING PROTEIN YKOW"/>
    <property type="match status" value="1"/>
</dbReference>
<feature type="domain" description="EAL" evidence="1">
    <location>
        <begin position="161"/>
        <end position="403"/>
    </location>
</feature>
<dbReference type="InterPro" id="IPR035919">
    <property type="entry name" value="EAL_sf"/>
</dbReference>
<dbReference type="Pfam" id="PF00563">
    <property type="entry name" value="EAL"/>
    <property type="match status" value="1"/>
</dbReference>
<dbReference type="SUPFAM" id="SSF55781">
    <property type="entry name" value="GAF domain-like"/>
    <property type="match status" value="1"/>
</dbReference>
<dbReference type="PROSITE" id="PS50883">
    <property type="entry name" value="EAL"/>
    <property type="match status" value="1"/>
</dbReference>
<dbReference type="EMBL" id="VDFU01000016">
    <property type="protein sequence ID" value="TNC48577.1"/>
    <property type="molecule type" value="Genomic_DNA"/>
</dbReference>